<dbReference type="InterPro" id="IPR036264">
    <property type="entry name" value="Bact_exopeptidase_dim_dom"/>
</dbReference>
<keyword evidence="3" id="KW-0479">Metal-binding</keyword>
<dbReference type="SUPFAM" id="SSF55031">
    <property type="entry name" value="Bacterial exopeptidase dimerisation domain"/>
    <property type="match status" value="1"/>
</dbReference>
<dbReference type="Gene3D" id="3.40.630.10">
    <property type="entry name" value="Zn peptidases"/>
    <property type="match status" value="1"/>
</dbReference>
<keyword evidence="4 7" id="KW-0378">Hydrolase</keyword>
<dbReference type="AlphaFoldDB" id="A0A399RTE1"/>
<comment type="similarity">
    <text evidence="1">Belongs to the peptidase M20A family.</text>
</comment>
<dbReference type="InterPro" id="IPR011650">
    <property type="entry name" value="Peptidase_M20_dimer"/>
</dbReference>
<dbReference type="Pfam" id="PF01546">
    <property type="entry name" value="Peptidase_M20"/>
    <property type="match status" value="1"/>
</dbReference>
<dbReference type="Gene3D" id="3.30.70.360">
    <property type="match status" value="1"/>
</dbReference>
<evidence type="ECO:0000259" key="6">
    <source>
        <dbReference type="Pfam" id="PF07687"/>
    </source>
</evidence>
<feature type="domain" description="Peptidase M20 dimerisation" evidence="6">
    <location>
        <begin position="217"/>
        <end position="359"/>
    </location>
</feature>
<sequence>MYGGQPDSIQQIELPDPPAVSAETAAQHLSEAIQMRTITVAPGDPRPGQEGPWLELHDWLETTYPAFHAAAGKEIVPGGLTLLYTWEGSDPSLKPILLMAHQDVVPVNIGTEGDWDAPPFSGAIQDGYVYGRGAIDDKGSLVGIMEALDALARDGFQPKRTILVQLGHDEEVSGSGAEAGIALLKSRGVEPVMALDEGFMVLEDNPLTGGTLGFIGIAEKGYLTLRVTAKGEGGHSSMPPRDSATVRLSRALIALDEHQMEANLSTPPISDMMQIVSLEMGFTARLAMANQWLLGGVLESQFAATPAGNAMIRTTTAPTMLAGSAKENVLAQRATAIVNFRIHPNNTPEDVIQHVRDVTSDIEGIEVGLLEDGIGSEASPVSAIDNRAYGVLNAVAKDVSGGAAVTPALVLGATDARYASAITQDVYRFMPSIMSLEDSRGFHGTNERLSVENMGRLARGYGQIVLAMDEGD</sequence>
<comment type="caution">
    <text evidence="7">The sequence shown here is derived from an EMBL/GenBank/DDBJ whole genome shotgun (WGS) entry which is preliminary data.</text>
</comment>
<evidence type="ECO:0000256" key="3">
    <source>
        <dbReference type="ARBA" id="ARBA00022723"/>
    </source>
</evidence>
<evidence type="ECO:0000256" key="2">
    <source>
        <dbReference type="ARBA" id="ARBA00022670"/>
    </source>
</evidence>
<dbReference type="Gene3D" id="1.10.150.900">
    <property type="match status" value="1"/>
</dbReference>
<dbReference type="InterPro" id="IPR047177">
    <property type="entry name" value="Pept_M20A"/>
</dbReference>
<reference evidence="7 8" key="1">
    <citation type="submission" date="2018-08" db="EMBL/GenBank/DDBJ databases">
        <title>Henriciella mobilis sp. nov., isolated from seawater.</title>
        <authorList>
            <person name="Cheng H."/>
            <person name="Wu Y.-H."/>
            <person name="Xu X.-W."/>
            <person name="Guo L.-L."/>
        </authorList>
    </citation>
    <scope>NUCLEOTIDE SEQUENCE [LARGE SCALE GENOMIC DNA]</scope>
    <source>
        <strain evidence="7 8">JN25</strain>
    </source>
</reference>
<dbReference type="PANTHER" id="PTHR45962">
    <property type="entry name" value="N-FATTY-ACYL-AMINO ACID SYNTHASE/HYDROLASE PM20D1"/>
    <property type="match status" value="1"/>
</dbReference>
<accession>A0A399RTE1</accession>
<evidence type="ECO:0000256" key="4">
    <source>
        <dbReference type="ARBA" id="ARBA00022801"/>
    </source>
</evidence>
<dbReference type="GO" id="GO:0006508">
    <property type="term" value="P:proteolysis"/>
    <property type="evidence" value="ECO:0007669"/>
    <property type="project" value="UniProtKB-KW"/>
</dbReference>
<dbReference type="InterPro" id="IPR001261">
    <property type="entry name" value="ArgE/DapE_CS"/>
</dbReference>
<proteinExistence type="inferred from homology"/>
<dbReference type="Proteomes" id="UP000266385">
    <property type="component" value="Unassembled WGS sequence"/>
</dbReference>
<dbReference type="PANTHER" id="PTHR45962:SF1">
    <property type="entry name" value="N-FATTY-ACYL-AMINO ACID SYNTHASE_HYDROLASE PM20D1"/>
    <property type="match status" value="1"/>
</dbReference>
<dbReference type="GO" id="GO:0008233">
    <property type="term" value="F:peptidase activity"/>
    <property type="evidence" value="ECO:0007669"/>
    <property type="project" value="UniProtKB-KW"/>
</dbReference>
<evidence type="ECO:0000313" key="8">
    <source>
        <dbReference type="Proteomes" id="UP000266385"/>
    </source>
</evidence>
<evidence type="ECO:0000313" key="7">
    <source>
        <dbReference type="EMBL" id="RIJ33142.1"/>
    </source>
</evidence>
<protein>
    <submittedName>
        <fullName evidence="7">M20/M25/M40 family metallo-hydrolase</fullName>
    </submittedName>
</protein>
<organism evidence="7 8">
    <name type="scientific">Henriciella mobilis</name>
    <dbReference type="NCBI Taxonomy" id="2305467"/>
    <lineage>
        <taxon>Bacteria</taxon>
        <taxon>Pseudomonadati</taxon>
        <taxon>Pseudomonadota</taxon>
        <taxon>Alphaproteobacteria</taxon>
        <taxon>Hyphomonadales</taxon>
        <taxon>Hyphomonadaceae</taxon>
        <taxon>Henriciella</taxon>
    </lineage>
</organism>
<gene>
    <name evidence="7" type="ORF">D1223_00490</name>
</gene>
<dbReference type="SUPFAM" id="SSF53187">
    <property type="entry name" value="Zn-dependent exopeptidases"/>
    <property type="match status" value="1"/>
</dbReference>
<dbReference type="OrthoDB" id="9809784at2"/>
<dbReference type="InterPro" id="IPR002933">
    <property type="entry name" value="Peptidase_M20"/>
</dbReference>
<dbReference type="EMBL" id="QWFX01000005">
    <property type="protein sequence ID" value="RIJ33142.1"/>
    <property type="molecule type" value="Genomic_DNA"/>
</dbReference>
<keyword evidence="5" id="KW-0862">Zinc</keyword>
<evidence type="ECO:0000256" key="5">
    <source>
        <dbReference type="ARBA" id="ARBA00022833"/>
    </source>
</evidence>
<keyword evidence="2" id="KW-0645">Protease</keyword>
<keyword evidence="8" id="KW-1185">Reference proteome</keyword>
<dbReference type="PROSITE" id="PS00758">
    <property type="entry name" value="ARGE_DAPE_CPG2_1"/>
    <property type="match status" value="1"/>
</dbReference>
<evidence type="ECO:0000256" key="1">
    <source>
        <dbReference type="ARBA" id="ARBA00006247"/>
    </source>
</evidence>
<dbReference type="Pfam" id="PF07687">
    <property type="entry name" value="M20_dimer"/>
    <property type="match status" value="1"/>
</dbReference>
<dbReference type="GO" id="GO:0046872">
    <property type="term" value="F:metal ion binding"/>
    <property type="evidence" value="ECO:0007669"/>
    <property type="project" value="UniProtKB-KW"/>
</dbReference>
<name>A0A399RTE1_9PROT</name>